<gene>
    <name evidence="2" type="ORF">CLV58_10982</name>
</gene>
<dbReference type="AlphaFoldDB" id="A0A2T0SY67"/>
<dbReference type="PANTHER" id="PTHR43546:SF3">
    <property type="entry name" value="UPF0173 METAL-DEPENDENT HYDROLASE MJ1163"/>
    <property type="match status" value="1"/>
</dbReference>
<dbReference type="OrthoDB" id="9789133at2"/>
<organism evidence="2 3">
    <name type="scientific">Spirosoma oryzae</name>
    <dbReference type="NCBI Taxonomy" id="1469603"/>
    <lineage>
        <taxon>Bacteria</taxon>
        <taxon>Pseudomonadati</taxon>
        <taxon>Bacteroidota</taxon>
        <taxon>Cytophagia</taxon>
        <taxon>Cytophagales</taxon>
        <taxon>Cytophagaceae</taxon>
        <taxon>Spirosoma</taxon>
    </lineage>
</organism>
<evidence type="ECO:0000313" key="3">
    <source>
        <dbReference type="Proteomes" id="UP000238375"/>
    </source>
</evidence>
<dbReference type="SUPFAM" id="SSF56281">
    <property type="entry name" value="Metallo-hydrolase/oxidoreductase"/>
    <property type="match status" value="1"/>
</dbReference>
<protein>
    <submittedName>
        <fullName evidence="2">L-ascorbate metabolism protein UlaG (Beta-lactamase superfamily)</fullName>
    </submittedName>
</protein>
<comment type="caution">
    <text evidence="2">The sequence shown here is derived from an EMBL/GenBank/DDBJ whole genome shotgun (WGS) entry which is preliminary data.</text>
</comment>
<evidence type="ECO:0000313" key="2">
    <source>
        <dbReference type="EMBL" id="PRY38355.1"/>
    </source>
</evidence>
<name>A0A2T0SY67_9BACT</name>
<dbReference type="InterPro" id="IPR001279">
    <property type="entry name" value="Metallo-B-lactamas"/>
</dbReference>
<evidence type="ECO:0000259" key="1">
    <source>
        <dbReference type="SMART" id="SM00849"/>
    </source>
</evidence>
<dbReference type="PANTHER" id="PTHR43546">
    <property type="entry name" value="UPF0173 METAL-DEPENDENT HYDROLASE MJ1163-RELATED"/>
    <property type="match status" value="1"/>
</dbReference>
<keyword evidence="3" id="KW-1185">Reference proteome</keyword>
<proteinExistence type="predicted"/>
<dbReference type="RefSeq" id="WP_106138088.1">
    <property type="nucleotide sequence ID" value="NZ_PVTE01000009.1"/>
</dbReference>
<dbReference type="InterPro" id="IPR050114">
    <property type="entry name" value="UPF0173_UPF0282_UlaG_hydrolase"/>
</dbReference>
<accession>A0A2T0SY67</accession>
<dbReference type="Proteomes" id="UP000238375">
    <property type="component" value="Unassembled WGS sequence"/>
</dbReference>
<dbReference type="Pfam" id="PF13483">
    <property type="entry name" value="Lactamase_B_3"/>
    <property type="match status" value="1"/>
</dbReference>
<dbReference type="EMBL" id="PVTE01000009">
    <property type="protein sequence ID" value="PRY38355.1"/>
    <property type="molecule type" value="Genomic_DNA"/>
</dbReference>
<feature type="domain" description="Metallo-beta-lactamase" evidence="1">
    <location>
        <begin position="7"/>
        <end position="180"/>
    </location>
</feature>
<sequence length="219" mass="24401">MNIKKYLHSCLLLEKEGEQLLFDPGTFSFVEGLVKPETFSQVANIVITHSHPDHLDIDALTKIVALSKATVWSTQEVVEKLAPVGIKVQEIAEGSLQVGRFALQAIAVAHEPILADHIPGMFAFLIDGKVLNTVDSFSDKLLAFRGVDLLMLPVMAPFLTELIVARFVEKMQPKAILPLHDGYAKPFFVTQRYTNYEQYFGKRGINFHRPEQPGDGVSL</sequence>
<dbReference type="Gene3D" id="3.60.15.10">
    <property type="entry name" value="Ribonuclease Z/Hydroxyacylglutathione hydrolase-like"/>
    <property type="match status" value="1"/>
</dbReference>
<reference evidence="2 3" key="1">
    <citation type="submission" date="2018-03" db="EMBL/GenBank/DDBJ databases">
        <title>Genomic Encyclopedia of Archaeal and Bacterial Type Strains, Phase II (KMG-II): from individual species to whole genera.</title>
        <authorList>
            <person name="Goeker M."/>
        </authorList>
    </citation>
    <scope>NUCLEOTIDE SEQUENCE [LARGE SCALE GENOMIC DNA]</scope>
    <source>
        <strain evidence="2 3">DSM 28354</strain>
    </source>
</reference>
<dbReference type="SMART" id="SM00849">
    <property type="entry name" value="Lactamase_B"/>
    <property type="match status" value="1"/>
</dbReference>
<dbReference type="InterPro" id="IPR036866">
    <property type="entry name" value="RibonucZ/Hydroxyglut_hydro"/>
</dbReference>